<dbReference type="InterPro" id="IPR046348">
    <property type="entry name" value="SIS_dom_sf"/>
</dbReference>
<keyword evidence="3" id="KW-1185">Reference proteome</keyword>
<organism evidence="2 3">
    <name type="scientific">Endocarpon pusillum</name>
    <dbReference type="NCBI Taxonomy" id="364733"/>
    <lineage>
        <taxon>Eukaryota</taxon>
        <taxon>Fungi</taxon>
        <taxon>Dikarya</taxon>
        <taxon>Ascomycota</taxon>
        <taxon>Pezizomycotina</taxon>
        <taxon>Eurotiomycetes</taxon>
        <taxon>Chaetothyriomycetidae</taxon>
        <taxon>Verrucariales</taxon>
        <taxon>Verrucariaceae</taxon>
        <taxon>Endocarpon</taxon>
    </lineage>
</organism>
<evidence type="ECO:0000313" key="3">
    <source>
        <dbReference type="Proteomes" id="UP000606974"/>
    </source>
</evidence>
<comment type="caution">
    <text evidence="2">The sequence shown here is derived from an EMBL/GenBank/DDBJ whole genome shotgun (WGS) entry which is preliminary data.</text>
</comment>
<accession>A0A8H7AE99</accession>
<name>A0A8H7AE99_9EURO</name>
<dbReference type="InterPro" id="IPR001347">
    <property type="entry name" value="SIS_dom"/>
</dbReference>
<gene>
    <name evidence="2" type="ORF">GJ744_000739</name>
</gene>
<dbReference type="EMBL" id="JAACFV010000108">
    <property type="protein sequence ID" value="KAF7505492.1"/>
    <property type="molecule type" value="Genomic_DNA"/>
</dbReference>
<dbReference type="GO" id="GO:1901135">
    <property type="term" value="P:carbohydrate derivative metabolic process"/>
    <property type="evidence" value="ECO:0007669"/>
    <property type="project" value="InterPro"/>
</dbReference>
<dbReference type="Gene3D" id="3.40.50.10490">
    <property type="entry name" value="Glucose-6-phosphate isomerase like protein, domain 1"/>
    <property type="match status" value="1"/>
</dbReference>
<dbReference type="GO" id="GO:0097367">
    <property type="term" value="F:carbohydrate derivative binding"/>
    <property type="evidence" value="ECO:0007669"/>
    <property type="project" value="InterPro"/>
</dbReference>
<dbReference type="SUPFAM" id="SSF53697">
    <property type="entry name" value="SIS domain"/>
    <property type="match status" value="1"/>
</dbReference>
<dbReference type="Pfam" id="PF01380">
    <property type="entry name" value="SIS"/>
    <property type="match status" value="1"/>
</dbReference>
<evidence type="ECO:0000259" key="1">
    <source>
        <dbReference type="PROSITE" id="PS51464"/>
    </source>
</evidence>
<evidence type="ECO:0000313" key="2">
    <source>
        <dbReference type="EMBL" id="KAF7505492.1"/>
    </source>
</evidence>
<feature type="domain" description="SIS" evidence="1">
    <location>
        <begin position="94"/>
        <end position="242"/>
    </location>
</feature>
<dbReference type="Proteomes" id="UP000606974">
    <property type="component" value="Unassembled WGS sequence"/>
</dbReference>
<dbReference type="AlphaFoldDB" id="A0A8H7AE99"/>
<proteinExistence type="predicted"/>
<sequence>MAGLVFPARQQLPTPSSPSFPIQLPAVQDAIPPLPMTPPDSVQSTPNIEKSVKSPIKLALKVLSTERAGLAHIENLYQNNLFAQEALSQAIDQIAATFHNGGKLVITGVGKSGKIGQKVEATFKSLGVDSTFLYPTDALHGDLGTIKQNDAVLMISYSGATGELLALLPHISDNIPLIAMTSHIHPSSCPLLANRGNCLLLPAPIHEPEKTSFSISAPTTSTTVALALGDALALAVAQKIHTAMGQSAAEVFQLNHPGGAIGAAAAAPVAKPAALVSMSDIATPVEDAPLAIPKPGALSLTGIDVLQAAVRSPRGWVRISPIHIMAPRRIQQLQDMTEIISCLHPGVIEKQDWISVLGSCPLDEAKQWILNMRKQGRGRTFLKKGTVLGIVDGKNEVSAVAEIEDVVGELPEEC</sequence>
<protein>
    <recommendedName>
        <fullName evidence="1">SIS domain-containing protein</fullName>
    </recommendedName>
</protein>
<dbReference type="PANTHER" id="PTHR38418:SF2">
    <property type="entry name" value="SUGAR ISOMERASE, KPSF_GUTQ (AFU_ORTHOLOGUE AFUA_6G08860)"/>
    <property type="match status" value="1"/>
</dbReference>
<dbReference type="PROSITE" id="PS51464">
    <property type="entry name" value="SIS"/>
    <property type="match status" value="1"/>
</dbReference>
<dbReference type="PANTHER" id="PTHR38418">
    <property type="entry name" value="SUGAR ISOMERASE, KPSF/GUTQ (AFU_ORTHOLOGUE AFUA_6G08860)"/>
    <property type="match status" value="1"/>
</dbReference>
<reference evidence="2" key="1">
    <citation type="submission" date="2020-02" db="EMBL/GenBank/DDBJ databases">
        <authorList>
            <person name="Palmer J.M."/>
        </authorList>
    </citation>
    <scope>NUCLEOTIDE SEQUENCE</scope>
    <source>
        <strain evidence="2">EPUS1.4</strain>
        <tissue evidence="2">Thallus</tissue>
    </source>
</reference>
<dbReference type="OrthoDB" id="1872003at2759"/>